<comment type="caution">
    <text evidence="1">The sequence shown here is derived from an EMBL/GenBank/DDBJ whole genome shotgun (WGS) entry which is preliminary data.</text>
</comment>
<reference evidence="2" key="1">
    <citation type="submission" date="2023-07" db="EMBL/GenBank/DDBJ databases">
        <title>Characterization of two Paracoccaceae strains isolated from Phycosphere and proposal of Xinfangfangia lacusdiani sp. nov.</title>
        <authorList>
            <person name="Deng Y."/>
            <person name="Zhang Y.Q."/>
        </authorList>
    </citation>
    <scope>NUCLEOTIDE SEQUENCE [LARGE SCALE GENOMIC DNA]</scope>
    <source>
        <strain evidence="2">CPCC 101403</strain>
    </source>
</reference>
<dbReference type="EMBL" id="JAVRQI010000005">
    <property type="protein sequence ID" value="MDT1061908.1"/>
    <property type="molecule type" value="Genomic_DNA"/>
</dbReference>
<gene>
    <name evidence="1" type="ORF">RM190_08575</name>
</gene>
<accession>A0ABU3ECG3</accession>
<evidence type="ECO:0000313" key="1">
    <source>
        <dbReference type="EMBL" id="MDT1061908.1"/>
    </source>
</evidence>
<organism evidence="1 2">
    <name type="scientific">Paracoccus broussonetiae</name>
    <dbReference type="NCBI Taxonomy" id="3075834"/>
    <lineage>
        <taxon>Bacteria</taxon>
        <taxon>Pseudomonadati</taxon>
        <taxon>Pseudomonadota</taxon>
        <taxon>Alphaproteobacteria</taxon>
        <taxon>Rhodobacterales</taxon>
        <taxon>Paracoccaceae</taxon>
        <taxon>Paracoccus</taxon>
    </lineage>
</organism>
<proteinExistence type="predicted"/>
<keyword evidence="2" id="KW-1185">Reference proteome</keyword>
<sequence length="57" mass="6313">MAAKRSTVKPSEAAEHLERAKHILATIKQDEGTPDREKLREVLKEILAGIQAMTSKS</sequence>
<protein>
    <submittedName>
        <fullName evidence="1">Uncharacterized protein</fullName>
    </submittedName>
</protein>
<evidence type="ECO:0000313" key="2">
    <source>
        <dbReference type="Proteomes" id="UP001251085"/>
    </source>
</evidence>
<dbReference type="Proteomes" id="UP001251085">
    <property type="component" value="Unassembled WGS sequence"/>
</dbReference>
<dbReference type="RefSeq" id="WP_311759002.1">
    <property type="nucleotide sequence ID" value="NZ_JAVRQI010000005.1"/>
</dbReference>
<name>A0ABU3ECG3_9RHOB</name>